<keyword evidence="3" id="KW-1185">Reference proteome</keyword>
<dbReference type="Gene3D" id="3.20.20.210">
    <property type="match status" value="1"/>
</dbReference>
<proteinExistence type="predicted"/>
<protein>
    <recommendedName>
        <fullName evidence="1">Cobalamin-independent methionine synthase MetE C-terminal/archaeal domain-containing protein</fullName>
    </recommendedName>
</protein>
<dbReference type="GO" id="GO:0009086">
    <property type="term" value="P:methionine biosynthetic process"/>
    <property type="evidence" value="ECO:0007669"/>
    <property type="project" value="InterPro"/>
</dbReference>
<name>A0A2P7B311_9HYPH</name>
<dbReference type="InterPro" id="IPR002629">
    <property type="entry name" value="Met_Synth_C/arc"/>
</dbReference>
<dbReference type="Proteomes" id="UP000241764">
    <property type="component" value="Unassembled WGS sequence"/>
</dbReference>
<sequence>MSSGGLNPPNSRSTSAAKLIFHFFPEKAEKIGVAAIEELADGISVPLVLHTNYGSSFGSTNKQRHDGYREVLEIMSRIVGIDGISMEYEEPRYTGDLLKACGDKHVIVGLLNLGTYDVETPENIAARIRDALNFVPLERLHPSTDGGMWHFPKDIAFAKLKALVEGTAIVRSEQRPLLKP</sequence>
<dbReference type="EMBL" id="PGGM01000015">
    <property type="protein sequence ID" value="PSH60842.1"/>
    <property type="molecule type" value="Genomic_DNA"/>
</dbReference>
<accession>A0A2P7B311</accession>
<dbReference type="AlphaFoldDB" id="A0A2P7B311"/>
<organism evidence="2 3">
    <name type="scientific">Phyllobacterium sophorae</name>
    <dbReference type="NCBI Taxonomy" id="1520277"/>
    <lineage>
        <taxon>Bacteria</taxon>
        <taxon>Pseudomonadati</taxon>
        <taxon>Pseudomonadota</taxon>
        <taxon>Alphaproteobacteria</taxon>
        <taxon>Hyphomicrobiales</taxon>
        <taxon>Phyllobacteriaceae</taxon>
        <taxon>Phyllobacterium</taxon>
    </lineage>
</organism>
<feature type="domain" description="Cobalamin-independent methionine synthase MetE C-terminal/archaeal" evidence="1">
    <location>
        <begin position="65"/>
        <end position="165"/>
    </location>
</feature>
<gene>
    <name evidence="2" type="ORF">CU103_25065</name>
</gene>
<dbReference type="GO" id="GO:0003871">
    <property type="term" value="F:5-methyltetrahydropteroyltriglutamate-homocysteine S-methyltransferase activity"/>
    <property type="evidence" value="ECO:0007669"/>
    <property type="project" value="InterPro"/>
</dbReference>
<evidence type="ECO:0000313" key="2">
    <source>
        <dbReference type="EMBL" id="PSH60842.1"/>
    </source>
</evidence>
<evidence type="ECO:0000313" key="3">
    <source>
        <dbReference type="Proteomes" id="UP000241764"/>
    </source>
</evidence>
<dbReference type="InterPro" id="IPR038071">
    <property type="entry name" value="UROD/MetE-like_sf"/>
</dbReference>
<comment type="caution">
    <text evidence="2">The sequence shown here is derived from an EMBL/GenBank/DDBJ whole genome shotgun (WGS) entry which is preliminary data.</text>
</comment>
<reference evidence="3" key="1">
    <citation type="submission" date="2017-11" db="EMBL/GenBank/DDBJ databases">
        <authorList>
            <person name="Kuznetsova I."/>
            <person name="Sazanova A."/>
            <person name="Chirak E."/>
            <person name="Safronova V."/>
            <person name="Willems A."/>
        </authorList>
    </citation>
    <scope>NUCLEOTIDE SEQUENCE [LARGE SCALE GENOMIC DNA]</scope>
    <source>
        <strain evidence="3">CCBAU 03422</strain>
    </source>
</reference>
<dbReference type="Pfam" id="PF01717">
    <property type="entry name" value="Meth_synt_2"/>
    <property type="match status" value="1"/>
</dbReference>
<dbReference type="SUPFAM" id="SSF51726">
    <property type="entry name" value="UROD/MetE-like"/>
    <property type="match status" value="1"/>
</dbReference>
<evidence type="ECO:0000259" key="1">
    <source>
        <dbReference type="Pfam" id="PF01717"/>
    </source>
</evidence>
<dbReference type="GO" id="GO:0008270">
    <property type="term" value="F:zinc ion binding"/>
    <property type="evidence" value="ECO:0007669"/>
    <property type="project" value="InterPro"/>
</dbReference>